<dbReference type="EMBL" id="UYJE01000848">
    <property type="protein sequence ID" value="VDH96985.1"/>
    <property type="molecule type" value="Genomic_DNA"/>
</dbReference>
<evidence type="ECO:0000256" key="1">
    <source>
        <dbReference type="PROSITE-ProRule" id="PRU00024"/>
    </source>
</evidence>
<evidence type="ECO:0000313" key="5">
    <source>
        <dbReference type="Proteomes" id="UP000596742"/>
    </source>
</evidence>
<dbReference type="Proteomes" id="UP000596742">
    <property type="component" value="Unassembled WGS sequence"/>
</dbReference>
<dbReference type="SUPFAM" id="SSF63829">
    <property type="entry name" value="Calcium-dependent phosphotriesterase"/>
    <property type="match status" value="1"/>
</dbReference>
<dbReference type="SMART" id="SM00336">
    <property type="entry name" value="BBOX"/>
    <property type="match status" value="2"/>
</dbReference>
<dbReference type="Gene3D" id="2.120.10.30">
    <property type="entry name" value="TolB, C-terminal domain"/>
    <property type="match status" value="1"/>
</dbReference>
<evidence type="ECO:0000259" key="3">
    <source>
        <dbReference type="PROSITE" id="PS50119"/>
    </source>
</evidence>
<feature type="coiled-coil region" evidence="2">
    <location>
        <begin position="113"/>
        <end position="220"/>
    </location>
</feature>
<keyword evidence="1" id="KW-0479">Metal-binding</keyword>
<dbReference type="OrthoDB" id="264520at2759"/>
<dbReference type="InterPro" id="IPR047153">
    <property type="entry name" value="TRIM45/56/19-like"/>
</dbReference>
<name>A0A8B6BXC0_MYTGA</name>
<keyword evidence="5" id="KW-1185">Reference proteome</keyword>
<dbReference type="Gene3D" id="4.10.830.40">
    <property type="match status" value="1"/>
</dbReference>
<dbReference type="GO" id="GO:0005654">
    <property type="term" value="C:nucleoplasm"/>
    <property type="evidence" value="ECO:0007669"/>
    <property type="project" value="TreeGrafter"/>
</dbReference>
<dbReference type="AlphaFoldDB" id="A0A8B6BXC0"/>
<feature type="domain" description="B box-type" evidence="3">
    <location>
        <begin position="11"/>
        <end position="59"/>
    </location>
</feature>
<dbReference type="PANTHER" id="PTHR25462:SF296">
    <property type="entry name" value="MEIOTIC P26, ISOFORM F"/>
    <property type="match status" value="1"/>
</dbReference>
<keyword evidence="2" id="KW-0175">Coiled coil</keyword>
<dbReference type="GO" id="GO:0061630">
    <property type="term" value="F:ubiquitin protein ligase activity"/>
    <property type="evidence" value="ECO:0007669"/>
    <property type="project" value="TreeGrafter"/>
</dbReference>
<dbReference type="InterPro" id="IPR000315">
    <property type="entry name" value="Znf_B-box"/>
</dbReference>
<dbReference type="InterPro" id="IPR011042">
    <property type="entry name" value="6-blade_b-propeller_TolB-like"/>
</dbReference>
<keyword evidence="1" id="KW-0863">Zinc-finger</keyword>
<dbReference type="Pfam" id="PF00643">
    <property type="entry name" value="zf-B_box"/>
    <property type="match status" value="1"/>
</dbReference>
<dbReference type="Gene3D" id="3.30.160.60">
    <property type="entry name" value="Classic Zinc Finger"/>
    <property type="match status" value="1"/>
</dbReference>
<dbReference type="SUPFAM" id="SSF57845">
    <property type="entry name" value="B-box zinc-binding domain"/>
    <property type="match status" value="1"/>
</dbReference>
<accession>A0A8B6BXC0</accession>
<gene>
    <name evidence="4" type="ORF">MGAL_10B074628</name>
</gene>
<feature type="domain" description="B box-type" evidence="3">
    <location>
        <begin position="71"/>
        <end position="112"/>
    </location>
</feature>
<dbReference type="PANTHER" id="PTHR25462">
    <property type="entry name" value="BONUS, ISOFORM C-RELATED"/>
    <property type="match status" value="1"/>
</dbReference>
<comment type="caution">
    <text evidence="4">The sequence shown here is derived from an EMBL/GenBank/DDBJ whole genome shotgun (WGS) entry which is preliminary data.</text>
</comment>
<keyword evidence="1" id="KW-0862">Zinc</keyword>
<evidence type="ECO:0000256" key="2">
    <source>
        <dbReference type="SAM" id="Coils"/>
    </source>
</evidence>
<dbReference type="PROSITE" id="PS50119">
    <property type="entry name" value="ZF_BBOX"/>
    <property type="match status" value="2"/>
</dbReference>
<reference evidence="4" key="1">
    <citation type="submission" date="2018-11" db="EMBL/GenBank/DDBJ databases">
        <authorList>
            <person name="Alioto T."/>
            <person name="Alioto T."/>
        </authorList>
    </citation>
    <scope>NUCLEOTIDE SEQUENCE</scope>
</reference>
<evidence type="ECO:0000313" key="4">
    <source>
        <dbReference type="EMBL" id="VDH96985.1"/>
    </source>
</evidence>
<proteinExistence type="predicted"/>
<dbReference type="GO" id="GO:0008270">
    <property type="term" value="F:zinc ion binding"/>
    <property type="evidence" value="ECO:0007669"/>
    <property type="project" value="UniProtKB-KW"/>
</dbReference>
<organism evidence="4 5">
    <name type="scientific">Mytilus galloprovincialis</name>
    <name type="common">Mediterranean mussel</name>
    <dbReference type="NCBI Taxonomy" id="29158"/>
    <lineage>
        <taxon>Eukaryota</taxon>
        <taxon>Metazoa</taxon>
        <taxon>Spiralia</taxon>
        <taxon>Lophotrochozoa</taxon>
        <taxon>Mollusca</taxon>
        <taxon>Bivalvia</taxon>
        <taxon>Autobranchia</taxon>
        <taxon>Pteriomorphia</taxon>
        <taxon>Mytilida</taxon>
        <taxon>Mytiloidea</taxon>
        <taxon>Mytilidae</taxon>
        <taxon>Mytilinae</taxon>
        <taxon>Mytilus</taxon>
    </lineage>
</organism>
<protein>
    <recommendedName>
        <fullName evidence="3">B box-type domain-containing protein</fullName>
    </recommendedName>
</protein>
<dbReference type="CDD" id="cd19757">
    <property type="entry name" value="Bbox1"/>
    <property type="match status" value="1"/>
</dbReference>
<sequence>MAFSQSFKRGQAPATCNFCEEDTKIKWKCVNCDVLMCAKCKDKIHAKLKNSKDHNVIDIKEVGIYQGELDFSVLKCEEHTGQSAVMFCTSCDRLVCTSCISKIHNGHGLVEISEGYNLKLEKLKTEKTEAQKQLEELTKEKEKVSPVDIKDNEQYKDLIRKIEAQNIEIKTSADKYSEELKGELKKKWNEFQVGKATKKLEKVEDNLNKLILNVEALIKSKEADKVFIECKKLSTVVSIDDIDPGTISFLPGQISPYNVGSLQVVSNAVNVRIVKKFLTDISKVVYLSLCPDNSLWISDQNVLEKVKPAEHKLTVESTFNIGVYGMAVTPTGDLLLAVDGPVLKQICGRTEQLTDSIYNARPLNIFCVHLTKDGKVIVGVKSGGKAWPVTGRRAIIVMNQKGEHETIYEYDKNNIRIFTYVLGITSTDNGNICVVDKLTDDYRGRVVVLNRDGDILQIYTGHHEVNNEDKPFKPVKIVTTPSDNIIVTVINIEDIFHILNNCGHLITLYNVGAVGIPSPYSLCFTRTTEQLYIGCTRKVGSSQKAMIYEVHISGC</sequence>